<dbReference type="Proteomes" id="UP000076858">
    <property type="component" value="Unassembled WGS sequence"/>
</dbReference>
<dbReference type="EMBL" id="LRGB01000010">
    <property type="protein sequence ID" value="KZS21863.1"/>
    <property type="molecule type" value="Genomic_DNA"/>
</dbReference>
<protein>
    <recommendedName>
        <fullName evidence="3">Retrotransposon gag domain-containing protein</fullName>
    </recommendedName>
</protein>
<proteinExistence type="predicted"/>
<comment type="caution">
    <text evidence="1">The sequence shown here is derived from an EMBL/GenBank/DDBJ whole genome shotgun (WGS) entry which is preliminary data.</text>
</comment>
<dbReference type="PANTHER" id="PTHR33223:SF6">
    <property type="entry name" value="CCHC-TYPE DOMAIN-CONTAINING PROTEIN"/>
    <property type="match status" value="1"/>
</dbReference>
<evidence type="ECO:0000313" key="2">
    <source>
        <dbReference type="Proteomes" id="UP000076858"/>
    </source>
</evidence>
<name>A0A162T374_9CRUS</name>
<evidence type="ECO:0000313" key="1">
    <source>
        <dbReference type="EMBL" id="KZS21863.1"/>
    </source>
</evidence>
<accession>A0A162T374</accession>
<evidence type="ECO:0008006" key="3">
    <source>
        <dbReference type="Google" id="ProtNLM"/>
    </source>
</evidence>
<keyword evidence="2" id="KW-1185">Reference proteome</keyword>
<organism evidence="1 2">
    <name type="scientific">Daphnia magna</name>
    <dbReference type="NCBI Taxonomy" id="35525"/>
    <lineage>
        <taxon>Eukaryota</taxon>
        <taxon>Metazoa</taxon>
        <taxon>Ecdysozoa</taxon>
        <taxon>Arthropoda</taxon>
        <taxon>Crustacea</taxon>
        <taxon>Branchiopoda</taxon>
        <taxon>Diplostraca</taxon>
        <taxon>Cladocera</taxon>
        <taxon>Anomopoda</taxon>
        <taxon>Daphniidae</taxon>
        <taxon>Daphnia</taxon>
    </lineage>
</organism>
<dbReference type="PANTHER" id="PTHR33223">
    <property type="entry name" value="CCHC-TYPE DOMAIN-CONTAINING PROTEIN"/>
    <property type="match status" value="1"/>
</dbReference>
<dbReference type="AlphaFoldDB" id="A0A162T374"/>
<reference evidence="1 2" key="1">
    <citation type="submission" date="2016-03" db="EMBL/GenBank/DDBJ databases">
        <title>EvidentialGene: Evidence-directed Construction of Genes on Genomes.</title>
        <authorList>
            <person name="Gilbert D.G."/>
            <person name="Choi J.-H."/>
            <person name="Mockaitis K."/>
            <person name="Colbourne J."/>
            <person name="Pfrender M."/>
        </authorList>
    </citation>
    <scope>NUCLEOTIDE SEQUENCE [LARGE SCALE GENOMIC DNA]</scope>
    <source>
        <strain evidence="1 2">Xinb3</strain>
        <tissue evidence="1">Complete organism</tissue>
    </source>
</reference>
<gene>
    <name evidence="1" type="ORF">APZ42_011132</name>
</gene>
<sequence>MFRVLSRRDEIQNIPIYNGNVNDQPIAILLRDTEAIATINEWSEDNRNKFFPTRLKGTTLSWNLEHKKQFPREPYNDWRNAMKEHFKHTADKAKQKTKVFSVKEAPNQPVRHFIVKII</sequence>